<feature type="domain" description="AMP-binding enzyme C-terminal" evidence="6">
    <location>
        <begin position="478"/>
        <end position="591"/>
    </location>
</feature>
<sequence>MALGSLLPDLSLRPLVESLAEHAVTKPDARAFTFVDYSSDRDGAKRTLTWGEAWRSSQATAAALRRIAEPGERAALLLPQSLEYLIAMCGAFASQIVAVPLFSPDLPGNADRLIRAYSDAEPAVIVTLSSALPYVEKFLDEHDVPRPRGIILADEIDPALGEGWELPELSPNDLAYLQYTSGSTSSPAGVEITHGGFAANARQLWRSWDPPEIETCEAVTWLPLFHDMGLITALALPLVNGNHVILADPMSFLMRPIRWMRLLSECPNVYTAGPNFAYDYVAGQANEKSLAGIDLSGVNVCLNGAEPIRPSTLKAFNDAFTPAGLRPGVLRPAYGLAEATVFVSGSFVTNPDPMAPAKLLGVDRETLTQGRIVPFDGDAESAGDRAQYLVSCGAPQGQLVAIVDPETLCEQPDGTVGEIWVHGPNVGRGYWGNSERSAETFNAVIKDARDIPVDGWMRTGDFGAAHDGELYVTGRIKDLIIVDGRNHYPQDIEVTAEEASPAIRPDYVAAFAIPGEETERLVVVAERNRRVPIARLDLAEVERTVRARVNQVHEMSIHEFVLIEPGSLSRTSSGKVARAATRARYLEGDLVRTSDRLSR</sequence>
<keyword evidence="2 7" id="KW-0436">Ligase</keyword>
<protein>
    <submittedName>
        <fullName evidence="7">Fatty acyl-AMP ligase</fullName>
    </submittedName>
</protein>
<name>A0ABN3TZ26_9ACTN</name>
<accession>A0ABN3TZ26</accession>
<evidence type="ECO:0000259" key="5">
    <source>
        <dbReference type="Pfam" id="PF00501"/>
    </source>
</evidence>
<evidence type="ECO:0000259" key="6">
    <source>
        <dbReference type="Pfam" id="PF23024"/>
    </source>
</evidence>
<evidence type="ECO:0000256" key="2">
    <source>
        <dbReference type="ARBA" id="ARBA00022598"/>
    </source>
</evidence>
<dbReference type="InterPro" id="IPR025110">
    <property type="entry name" value="AMP-bd_C"/>
</dbReference>
<comment type="similarity">
    <text evidence="1">Belongs to the ATP-dependent AMP-binding enzyme family.</text>
</comment>
<evidence type="ECO:0000313" key="7">
    <source>
        <dbReference type="EMBL" id="GAA2719725.1"/>
    </source>
</evidence>
<keyword evidence="4" id="KW-0443">Lipid metabolism</keyword>
<dbReference type="InterPro" id="IPR045851">
    <property type="entry name" value="AMP-bd_C_sf"/>
</dbReference>
<reference evidence="7 8" key="1">
    <citation type="journal article" date="2019" name="Int. J. Syst. Evol. Microbiol.">
        <title>The Global Catalogue of Microorganisms (GCM) 10K type strain sequencing project: providing services to taxonomists for standard genome sequencing and annotation.</title>
        <authorList>
            <consortium name="The Broad Institute Genomics Platform"/>
            <consortium name="The Broad Institute Genome Sequencing Center for Infectious Disease"/>
            <person name="Wu L."/>
            <person name="Ma J."/>
        </authorList>
    </citation>
    <scope>NUCLEOTIDE SEQUENCE [LARGE SCALE GENOMIC DNA]</scope>
    <source>
        <strain evidence="7 8">JCM 8201</strain>
    </source>
</reference>
<dbReference type="Pfam" id="PF00501">
    <property type="entry name" value="AMP-binding"/>
    <property type="match status" value="1"/>
</dbReference>
<dbReference type="InterPro" id="IPR042099">
    <property type="entry name" value="ANL_N_sf"/>
</dbReference>
<dbReference type="GO" id="GO:0016874">
    <property type="term" value="F:ligase activity"/>
    <property type="evidence" value="ECO:0007669"/>
    <property type="project" value="UniProtKB-KW"/>
</dbReference>
<dbReference type="RefSeq" id="WP_344448540.1">
    <property type="nucleotide sequence ID" value="NZ_BAAATZ010000002.1"/>
</dbReference>
<dbReference type="Gene3D" id="3.40.50.12780">
    <property type="entry name" value="N-terminal domain of ligase-like"/>
    <property type="match status" value="1"/>
</dbReference>
<dbReference type="Proteomes" id="UP001501842">
    <property type="component" value="Unassembled WGS sequence"/>
</dbReference>
<evidence type="ECO:0000256" key="1">
    <source>
        <dbReference type="ARBA" id="ARBA00006432"/>
    </source>
</evidence>
<dbReference type="SUPFAM" id="SSF56801">
    <property type="entry name" value="Acetyl-CoA synthetase-like"/>
    <property type="match status" value="1"/>
</dbReference>
<dbReference type="EMBL" id="BAAATZ010000002">
    <property type="protein sequence ID" value="GAA2719725.1"/>
    <property type="molecule type" value="Genomic_DNA"/>
</dbReference>
<dbReference type="PANTHER" id="PTHR22754:SF32">
    <property type="entry name" value="DISCO-INTERACTING PROTEIN 2"/>
    <property type="match status" value="1"/>
</dbReference>
<evidence type="ECO:0000313" key="8">
    <source>
        <dbReference type="Proteomes" id="UP001501842"/>
    </source>
</evidence>
<proteinExistence type="inferred from homology"/>
<keyword evidence="8" id="KW-1185">Reference proteome</keyword>
<dbReference type="PANTHER" id="PTHR22754">
    <property type="entry name" value="DISCO-INTERACTING PROTEIN 2 DIP2 -RELATED"/>
    <property type="match status" value="1"/>
</dbReference>
<dbReference type="Pfam" id="PF23024">
    <property type="entry name" value="AMP-dom_DIP2-like"/>
    <property type="match status" value="1"/>
</dbReference>
<dbReference type="InterPro" id="IPR000873">
    <property type="entry name" value="AMP-dep_synth/lig_dom"/>
</dbReference>
<feature type="domain" description="AMP-dependent synthetase/ligase" evidence="5">
    <location>
        <begin position="20"/>
        <end position="431"/>
    </location>
</feature>
<dbReference type="Gene3D" id="3.30.300.30">
    <property type="match status" value="1"/>
</dbReference>
<dbReference type="CDD" id="cd05931">
    <property type="entry name" value="FAAL"/>
    <property type="match status" value="1"/>
</dbReference>
<evidence type="ECO:0000256" key="4">
    <source>
        <dbReference type="ARBA" id="ARBA00023098"/>
    </source>
</evidence>
<keyword evidence="3" id="KW-0276">Fatty acid metabolism</keyword>
<organism evidence="7 8">
    <name type="scientific">Actinocorallia aurantiaca</name>
    <dbReference type="NCBI Taxonomy" id="46204"/>
    <lineage>
        <taxon>Bacteria</taxon>
        <taxon>Bacillati</taxon>
        <taxon>Actinomycetota</taxon>
        <taxon>Actinomycetes</taxon>
        <taxon>Streptosporangiales</taxon>
        <taxon>Thermomonosporaceae</taxon>
        <taxon>Actinocorallia</taxon>
    </lineage>
</organism>
<comment type="caution">
    <text evidence="7">The sequence shown here is derived from an EMBL/GenBank/DDBJ whole genome shotgun (WGS) entry which is preliminary data.</text>
</comment>
<evidence type="ECO:0000256" key="3">
    <source>
        <dbReference type="ARBA" id="ARBA00022832"/>
    </source>
</evidence>
<dbReference type="InterPro" id="IPR040097">
    <property type="entry name" value="FAAL/FAAC"/>
</dbReference>
<gene>
    <name evidence="7" type="ORF">GCM10010439_06090</name>
</gene>